<gene>
    <name evidence="1" type="ORF">RESH_05002</name>
</gene>
<sequence length="79" mass="8863">MDIDRPGEDWIYRPPEHKTAGHEIDKAIPTVGDARDALTPYLSGYGRLSDTPCGELLPEWMRWLRQAHFRGASVANSGL</sequence>
<dbReference type="AlphaFoldDB" id="M5RZI1"/>
<dbReference type="RefSeq" id="WP_008670673.1">
    <property type="nucleotide sequence ID" value="NZ_ANOF01000155.1"/>
</dbReference>
<dbReference type="PATRIC" id="fig|1263868.3.peg.5442"/>
<reference evidence="1 2" key="1">
    <citation type="journal article" date="2013" name="Mar. Genomics">
        <title>Expression of sulfatases in Rhodopirellula baltica and the diversity of sulfatases in the genus Rhodopirellula.</title>
        <authorList>
            <person name="Wegner C.E."/>
            <person name="Richter-Heitmann T."/>
            <person name="Klindworth A."/>
            <person name="Klockow C."/>
            <person name="Richter M."/>
            <person name="Achstetter T."/>
            <person name="Glockner F.O."/>
            <person name="Harder J."/>
        </authorList>
    </citation>
    <scope>NUCLEOTIDE SEQUENCE [LARGE SCALE GENOMIC DNA]</scope>
    <source>
        <strain evidence="1 2">SH398</strain>
    </source>
</reference>
<organism evidence="1 2">
    <name type="scientific">Rhodopirellula europaea SH398</name>
    <dbReference type="NCBI Taxonomy" id="1263868"/>
    <lineage>
        <taxon>Bacteria</taxon>
        <taxon>Pseudomonadati</taxon>
        <taxon>Planctomycetota</taxon>
        <taxon>Planctomycetia</taxon>
        <taxon>Pirellulales</taxon>
        <taxon>Pirellulaceae</taxon>
        <taxon>Rhodopirellula</taxon>
    </lineage>
</organism>
<proteinExistence type="predicted"/>
<evidence type="ECO:0000313" key="1">
    <source>
        <dbReference type="EMBL" id="EMI24631.1"/>
    </source>
</evidence>
<name>M5RZI1_9BACT</name>
<accession>M5RZI1</accession>
<evidence type="ECO:0000313" key="2">
    <source>
        <dbReference type="Proteomes" id="UP000011996"/>
    </source>
</evidence>
<dbReference type="Proteomes" id="UP000011996">
    <property type="component" value="Unassembled WGS sequence"/>
</dbReference>
<comment type="caution">
    <text evidence="1">The sequence shown here is derived from an EMBL/GenBank/DDBJ whole genome shotgun (WGS) entry which is preliminary data.</text>
</comment>
<dbReference type="EMBL" id="ANOF01000155">
    <property type="protein sequence ID" value="EMI24631.1"/>
    <property type="molecule type" value="Genomic_DNA"/>
</dbReference>
<protein>
    <submittedName>
        <fullName evidence="1">Uncharacterized protein</fullName>
    </submittedName>
</protein>